<dbReference type="GO" id="GO:0016324">
    <property type="term" value="C:apical plasma membrane"/>
    <property type="evidence" value="ECO:0007669"/>
    <property type="project" value="UniProtKB-SubCell"/>
</dbReference>
<evidence type="ECO:0000256" key="7">
    <source>
        <dbReference type="ARBA" id="ARBA00022989"/>
    </source>
</evidence>
<evidence type="ECO:0000256" key="18">
    <source>
        <dbReference type="ARBA" id="ARBA00058802"/>
    </source>
</evidence>
<evidence type="ECO:0000256" key="1">
    <source>
        <dbReference type="ARBA" id="ARBA00004424"/>
    </source>
</evidence>
<dbReference type="PANTHER" id="PTHR42985">
    <property type="entry name" value="SODIUM-COUPLED MONOCARBOXYLATE TRANSPORTER"/>
    <property type="match status" value="1"/>
</dbReference>
<evidence type="ECO:0000256" key="10">
    <source>
        <dbReference type="ARBA" id="ARBA00023136"/>
    </source>
</evidence>
<comment type="similarity">
    <text evidence="2 22">Belongs to the sodium:solute symporter (SSF) (TC 2.A.21) family.</text>
</comment>
<comment type="subcellular location">
    <subcellularLocation>
        <location evidence="1">Apical cell membrane</location>
        <topology evidence="1">Multi-pass membrane protein</topology>
    </subcellularLocation>
</comment>
<protein>
    <recommendedName>
        <fullName evidence="20">Sodium-dependent multivitamin transporter</fullName>
    </recommendedName>
    <alternativeName>
        <fullName evidence="21">Solute carrier family 5 member 6</fullName>
    </alternativeName>
</protein>
<dbReference type="GO" id="GO:0006814">
    <property type="term" value="P:sodium ion transport"/>
    <property type="evidence" value="ECO:0007669"/>
    <property type="project" value="UniProtKB-KW"/>
</dbReference>
<feature type="transmembrane region" description="Helical" evidence="23">
    <location>
        <begin position="355"/>
        <end position="378"/>
    </location>
</feature>
<keyword evidence="5 23" id="KW-0812">Transmembrane</keyword>
<evidence type="ECO:0000256" key="8">
    <source>
        <dbReference type="ARBA" id="ARBA00023053"/>
    </source>
</evidence>
<dbReference type="InterPro" id="IPR018212">
    <property type="entry name" value="Na/solute_symporter_CS"/>
</dbReference>
<keyword evidence="7 23" id="KW-1133">Transmembrane helix</keyword>
<keyword evidence="11" id="KW-0325">Glycoprotein</keyword>
<evidence type="ECO:0000256" key="9">
    <source>
        <dbReference type="ARBA" id="ARBA00023065"/>
    </source>
</evidence>
<evidence type="ECO:0000256" key="6">
    <source>
        <dbReference type="ARBA" id="ARBA00022847"/>
    </source>
</evidence>
<feature type="transmembrane region" description="Helical" evidence="23">
    <location>
        <begin position="30"/>
        <end position="49"/>
    </location>
</feature>
<keyword evidence="3" id="KW-0813">Transport</keyword>
<evidence type="ECO:0000256" key="3">
    <source>
        <dbReference type="ARBA" id="ARBA00022448"/>
    </source>
</evidence>
<keyword evidence="6" id="KW-0769">Symport</keyword>
<dbReference type="Pfam" id="PF00474">
    <property type="entry name" value="SSF"/>
    <property type="match status" value="1"/>
</dbReference>
<keyword evidence="9" id="KW-0406">Ion transport</keyword>
<comment type="subunit">
    <text evidence="19">Interacts with PDZD11.</text>
</comment>
<dbReference type="PANTHER" id="PTHR42985:SF2">
    <property type="entry name" value="SODIUM-DEPENDENT MULTIVITAMIN TRANSPORTER"/>
    <property type="match status" value="1"/>
</dbReference>
<feature type="transmembrane region" description="Helical" evidence="23">
    <location>
        <begin position="295"/>
        <end position="318"/>
    </location>
</feature>
<dbReference type="GO" id="GO:0015887">
    <property type="term" value="P:pantothenate transmembrane transport"/>
    <property type="evidence" value="ECO:0007669"/>
    <property type="project" value="UniProtKB-ARBA"/>
</dbReference>
<evidence type="ECO:0000256" key="11">
    <source>
        <dbReference type="ARBA" id="ARBA00023180"/>
    </source>
</evidence>
<keyword evidence="8" id="KW-0915">Sodium</keyword>
<dbReference type="AlphaFoldDB" id="A0A8C2HYT9"/>
<comment type="catalytic activity">
    <reaction evidence="15">
        <text>(R)-pantothenate(out) + 2 Na(+)(out) = (R)-pantothenate(in) + 2 Na(+)(in)</text>
        <dbReference type="Rhea" id="RHEA:73371"/>
        <dbReference type="ChEBI" id="CHEBI:29032"/>
        <dbReference type="ChEBI" id="CHEBI:29101"/>
    </reaction>
</comment>
<organism evidence="24 25">
    <name type="scientific">Cyprinus carpio</name>
    <name type="common">Common carp</name>
    <dbReference type="NCBI Taxonomy" id="7962"/>
    <lineage>
        <taxon>Eukaryota</taxon>
        <taxon>Metazoa</taxon>
        <taxon>Chordata</taxon>
        <taxon>Craniata</taxon>
        <taxon>Vertebrata</taxon>
        <taxon>Euteleostomi</taxon>
        <taxon>Actinopterygii</taxon>
        <taxon>Neopterygii</taxon>
        <taxon>Teleostei</taxon>
        <taxon>Ostariophysi</taxon>
        <taxon>Cypriniformes</taxon>
        <taxon>Cyprinidae</taxon>
        <taxon>Cyprininae</taxon>
        <taxon>Cyprinus</taxon>
    </lineage>
</organism>
<evidence type="ECO:0000256" key="20">
    <source>
        <dbReference type="ARBA" id="ARBA00073170"/>
    </source>
</evidence>
<dbReference type="Proteomes" id="UP000694701">
    <property type="component" value="Unplaced"/>
</dbReference>
<evidence type="ECO:0000256" key="16">
    <source>
        <dbReference type="ARBA" id="ARBA00050457"/>
    </source>
</evidence>
<dbReference type="InterPro" id="IPR051163">
    <property type="entry name" value="Sodium:Solute_Symporter_SSF"/>
</dbReference>
<feature type="transmembrane region" description="Helical" evidence="23">
    <location>
        <begin position="69"/>
        <end position="88"/>
    </location>
</feature>
<dbReference type="FunFam" id="1.20.1730.10:FF:000011">
    <property type="entry name" value="sodium-dependent multivitamin transporter isoform X1"/>
    <property type="match status" value="1"/>
</dbReference>
<keyword evidence="4" id="KW-1003">Cell membrane</keyword>
<feature type="transmembrane region" description="Helical" evidence="23">
    <location>
        <begin position="100"/>
        <end position="123"/>
    </location>
</feature>
<dbReference type="Ensembl" id="ENSCCRT00020078879.1">
    <property type="protein sequence ID" value="ENSCCRP00020071827.1"/>
    <property type="gene ID" value="ENSCCRG00020032897.1"/>
</dbReference>
<proteinExistence type="inferred from homology"/>
<accession>A0A8C2HYT9</accession>
<evidence type="ECO:0000256" key="21">
    <source>
        <dbReference type="ARBA" id="ARBA00078601"/>
    </source>
</evidence>
<feature type="transmembrane region" description="Helical" evidence="23">
    <location>
        <begin position="487"/>
        <end position="507"/>
    </location>
</feature>
<keyword evidence="10 23" id="KW-0472">Membrane</keyword>
<comment type="catalytic activity">
    <reaction evidence="16">
        <text>(R)-lipoate(out) + 2 Na(+)(out) = (R)-lipoate(in) + 2 Na(+)(in)</text>
        <dbReference type="Rhea" id="RHEA:73379"/>
        <dbReference type="ChEBI" id="CHEBI:29101"/>
        <dbReference type="ChEBI" id="CHEBI:83088"/>
    </reaction>
</comment>
<evidence type="ECO:0000256" key="17">
    <source>
        <dbReference type="ARBA" id="ARBA00052729"/>
    </source>
</evidence>
<evidence type="ECO:0000256" key="14">
    <source>
        <dbReference type="ARBA" id="ARBA00036099"/>
    </source>
</evidence>
<dbReference type="PROSITE" id="PS50283">
    <property type="entry name" value="NA_SOLUT_SYMP_3"/>
    <property type="match status" value="1"/>
</dbReference>
<feature type="transmembrane region" description="Helical" evidence="23">
    <location>
        <begin position="255"/>
        <end position="274"/>
    </location>
</feature>
<evidence type="ECO:0000256" key="19">
    <source>
        <dbReference type="ARBA" id="ARBA00061728"/>
    </source>
</evidence>
<evidence type="ECO:0000256" key="12">
    <source>
        <dbReference type="ARBA" id="ARBA00023201"/>
    </source>
</evidence>
<comment type="catalytic activity">
    <reaction evidence="14">
        <text>iodide(out) + 2 Na(+)(out) = iodide(in) + 2 Na(+)(in)</text>
        <dbReference type="Rhea" id="RHEA:71207"/>
        <dbReference type="ChEBI" id="CHEBI:16382"/>
        <dbReference type="ChEBI" id="CHEBI:29101"/>
    </reaction>
</comment>
<feature type="transmembrane region" description="Helical" evidence="23">
    <location>
        <begin position="177"/>
        <end position="197"/>
    </location>
</feature>
<feature type="transmembrane region" description="Helical" evidence="23">
    <location>
        <begin position="144"/>
        <end position="165"/>
    </location>
</feature>
<dbReference type="GO" id="GO:0015075">
    <property type="term" value="F:monoatomic ion transmembrane transporter activity"/>
    <property type="evidence" value="ECO:0007669"/>
    <property type="project" value="UniProtKB-ARBA"/>
</dbReference>
<evidence type="ECO:0000256" key="15">
    <source>
        <dbReference type="ARBA" id="ARBA00050243"/>
    </source>
</evidence>
<evidence type="ECO:0000256" key="22">
    <source>
        <dbReference type="RuleBase" id="RU362091"/>
    </source>
</evidence>
<keyword evidence="13" id="KW-0092">Biotin</keyword>
<dbReference type="NCBIfam" id="TIGR00813">
    <property type="entry name" value="sss"/>
    <property type="match status" value="1"/>
</dbReference>
<comment type="catalytic activity">
    <reaction evidence="17">
        <text>biotin(out) + 2 Na(+)(out) = biotin(in) + 2 Na(+)(in)</text>
        <dbReference type="Rhea" id="RHEA:73375"/>
        <dbReference type="ChEBI" id="CHEBI:29101"/>
        <dbReference type="ChEBI" id="CHEBI:57586"/>
    </reaction>
</comment>
<evidence type="ECO:0000256" key="4">
    <source>
        <dbReference type="ARBA" id="ARBA00022475"/>
    </source>
</evidence>
<feature type="transmembrane region" description="Helical" evidence="23">
    <location>
        <begin position="398"/>
        <end position="418"/>
    </location>
</feature>
<reference evidence="24" key="1">
    <citation type="submission" date="2025-08" db="UniProtKB">
        <authorList>
            <consortium name="Ensembl"/>
        </authorList>
    </citation>
    <scope>IDENTIFICATION</scope>
</reference>
<evidence type="ECO:0000256" key="5">
    <source>
        <dbReference type="ARBA" id="ARBA00022692"/>
    </source>
</evidence>
<evidence type="ECO:0000256" key="23">
    <source>
        <dbReference type="SAM" id="Phobius"/>
    </source>
</evidence>
<feature type="transmembrane region" description="Helical" evidence="23">
    <location>
        <begin position="209"/>
        <end position="230"/>
    </location>
</feature>
<dbReference type="InterPro" id="IPR038377">
    <property type="entry name" value="Na/Glc_symporter_sf"/>
</dbReference>
<evidence type="ECO:0000256" key="13">
    <source>
        <dbReference type="ARBA" id="ARBA00023267"/>
    </source>
</evidence>
<evidence type="ECO:0000256" key="2">
    <source>
        <dbReference type="ARBA" id="ARBA00006434"/>
    </source>
</evidence>
<comment type="function">
    <text evidence="18">Sodium-dependent multivitamin transporter that mediates the electrogenic transport of pantothenate, biotin, lipoate and iodide. Functions as a Na(+)-coupled substrate symporter where the stoichiometry of Na(+):substrate is 2:1, creating an electrochemical Na(+) gradient used as driving force for substrate uptake. Required for biotin and pantothenate uptake in the intestine across the brush border membrane. Plays a role in the maintenance of intestinal mucosa integrity, by providing the gut mucosa with biotin. Contributes to the luminal uptake of biotin and pantothenate into the brain across the blood-brain barrier.</text>
</comment>
<feature type="transmembrane region" description="Helical" evidence="23">
    <location>
        <begin position="456"/>
        <end position="481"/>
    </location>
</feature>
<feature type="transmembrane region" description="Helical" evidence="23">
    <location>
        <begin position="424"/>
        <end position="449"/>
    </location>
</feature>
<dbReference type="GO" id="GO:0090482">
    <property type="term" value="F:vitamin transmembrane transporter activity"/>
    <property type="evidence" value="ECO:0007669"/>
    <property type="project" value="UniProtKB-ARBA"/>
</dbReference>
<dbReference type="GO" id="GO:0015293">
    <property type="term" value="F:symporter activity"/>
    <property type="evidence" value="ECO:0007669"/>
    <property type="project" value="UniProtKB-KW"/>
</dbReference>
<dbReference type="PROSITE" id="PS00456">
    <property type="entry name" value="NA_SOLUT_SYMP_1"/>
    <property type="match status" value="1"/>
</dbReference>
<dbReference type="InterPro" id="IPR001734">
    <property type="entry name" value="Na/solute_symporter"/>
</dbReference>
<sequence length="591" mass="64399">PNGQLSTDPPLIIQGPHHSVFQMHFSTVDYVIFVVLLVASAGIGLYYAFSGGRQRTTQEFLLADRSMRCLPVSLSLLATFQSAVAILGAPSEIYTHGTQYWFLGCSYFLGLLIPAHIFIPVFYRLRLSSAYQYLELRFSKSVRICGTMTFIFQMVIYMGVVLYAPALALNAVTGFDLWGAVLAIGLVCTLYTALGGLKAVIWTDVFQTIVMFAGQLAVIIVGTHQAGGIAEVWRKAQNGSRISGLDLNPDPLERHTFWTLGVGGIFLMLALYGVNQAQVQRYLCSRTEKEAIMSCYAVFPCQQIVLTLGCLMGLVMYARYGEESPLDQGYVKSNDQMVLYFVMDVLRDLPGLPGLFVACLFSGALSTISSAFNSLATVTMEDLIKPHVRPMTEARATLLSKMLALAYGLVCLAMAYIASLMGSVLQAALSIFGMVGGPLLGLFCLGMFFPWANSTGALVGLASGLVMAFWIGIGTVMTTLITSKPRSILLIKAVILASVAKTALYSLSYMWYSAHNSATVVVVGLLVSFLTGKVYLNPGTIYPVLGNLLFFLPERYREKLCCVTPLEDNVSHLNSMKQNSEVSNTAFLLPL</sequence>
<evidence type="ECO:0000313" key="24">
    <source>
        <dbReference type="Ensembl" id="ENSCCRP00020071827.1"/>
    </source>
</evidence>
<dbReference type="Gene3D" id="1.20.1730.10">
    <property type="entry name" value="Sodium/glucose cotransporter"/>
    <property type="match status" value="1"/>
</dbReference>
<evidence type="ECO:0000313" key="25">
    <source>
        <dbReference type="Proteomes" id="UP000694701"/>
    </source>
</evidence>
<feature type="transmembrane region" description="Helical" evidence="23">
    <location>
        <begin position="519"/>
        <end position="536"/>
    </location>
</feature>
<name>A0A8C2HYT9_CYPCA</name>
<keyword evidence="12" id="KW-0739">Sodium transport</keyword>
<dbReference type="GO" id="GO:0098660">
    <property type="term" value="P:inorganic ion transmembrane transport"/>
    <property type="evidence" value="ECO:0007669"/>
    <property type="project" value="UniProtKB-ARBA"/>
</dbReference>